<organism evidence="3">
    <name type="scientific">Naegleria gruberi</name>
    <name type="common">Amoeba</name>
    <dbReference type="NCBI Taxonomy" id="5762"/>
    <lineage>
        <taxon>Eukaryota</taxon>
        <taxon>Discoba</taxon>
        <taxon>Heterolobosea</taxon>
        <taxon>Tetramitia</taxon>
        <taxon>Eutetramitia</taxon>
        <taxon>Vahlkampfiidae</taxon>
        <taxon>Naegleria</taxon>
    </lineage>
</organism>
<feature type="transmembrane region" description="Helical" evidence="1">
    <location>
        <begin position="65"/>
        <end position="88"/>
    </location>
</feature>
<accession>D2VMP1</accession>
<dbReference type="Proteomes" id="UP000006671">
    <property type="component" value="Unassembled WGS sequence"/>
</dbReference>
<dbReference type="AlphaFoldDB" id="D2VMP1"/>
<dbReference type="KEGG" id="ngr:NAEGRDRAFT_80565"/>
<gene>
    <name evidence="2" type="ORF">NAEGRDRAFT_80565</name>
</gene>
<evidence type="ECO:0000313" key="2">
    <source>
        <dbReference type="EMBL" id="EFC41769.1"/>
    </source>
</evidence>
<dbReference type="VEuPathDB" id="AmoebaDB:NAEGRDRAFT_80565"/>
<proteinExistence type="predicted"/>
<keyword evidence="3" id="KW-1185">Reference proteome</keyword>
<dbReference type="InParanoid" id="D2VMP1"/>
<evidence type="ECO:0000313" key="3">
    <source>
        <dbReference type="Proteomes" id="UP000006671"/>
    </source>
</evidence>
<evidence type="ECO:0000256" key="1">
    <source>
        <dbReference type="SAM" id="Phobius"/>
    </source>
</evidence>
<reference evidence="2 3" key="1">
    <citation type="journal article" date="2010" name="Cell">
        <title>The genome of Naegleria gruberi illuminates early eukaryotic versatility.</title>
        <authorList>
            <person name="Fritz-Laylin L.K."/>
            <person name="Prochnik S.E."/>
            <person name="Ginger M.L."/>
            <person name="Dacks J.B."/>
            <person name="Carpenter M.L."/>
            <person name="Field M.C."/>
            <person name="Kuo A."/>
            <person name="Paredez A."/>
            <person name="Chapman J."/>
            <person name="Pham J."/>
            <person name="Shu S."/>
            <person name="Neupane R."/>
            <person name="Cipriano M."/>
            <person name="Mancuso J."/>
            <person name="Tu H."/>
            <person name="Salamov A."/>
            <person name="Lindquist E."/>
            <person name="Shapiro H."/>
            <person name="Lucas S."/>
            <person name="Grigoriev I.V."/>
            <person name="Cande W.Z."/>
            <person name="Fulton C."/>
            <person name="Rokhsar D.S."/>
            <person name="Dawson S.C."/>
        </authorList>
    </citation>
    <scope>NUCLEOTIDE SEQUENCE [LARGE SCALE GENOMIC DNA]</scope>
    <source>
        <strain evidence="2 3">NEG-M</strain>
    </source>
</reference>
<protein>
    <submittedName>
        <fullName evidence="2">Uncharacterized protein</fullName>
    </submittedName>
</protein>
<keyword evidence="1" id="KW-0812">Transmembrane</keyword>
<dbReference type="GeneID" id="8855081"/>
<sequence>MSTDQPAGFKLSDLLSVLDKDQLFKLFETIKNEYLPPINKFKELQTEKKVNAQSIYQLILDHLNLLLITWMMIFSILSIVLPQVIQFFLTFTTHSFVNEWIRICGVFTFPITLLFILFYKSQNAEIQRDLAITMAVVNFVIALVLLIYLKVGMSLIVGLLSAGFGVLFLKKANIF</sequence>
<feature type="transmembrane region" description="Helical" evidence="1">
    <location>
        <begin position="100"/>
        <end position="118"/>
    </location>
</feature>
<dbReference type="RefSeq" id="XP_002674513.1">
    <property type="nucleotide sequence ID" value="XM_002674467.1"/>
</dbReference>
<dbReference type="EMBL" id="GG738883">
    <property type="protein sequence ID" value="EFC41769.1"/>
    <property type="molecule type" value="Genomic_DNA"/>
</dbReference>
<keyword evidence="1" id="KW-0472">Membrane</keyword>
<keyword evidence="1" id="KW-1133">Transmembrane helix</keyword>
<name>D2VMP1_NAEGR</name>